<sequence>MSLTILPHIFTRFAALPVHSLNKLSISDIGNQLHQWQIAAEKEKSCRERLCDDLYTLIQQSSDDQERKLLLNLKRSVYNKRQNADVLVQKIPHETFGKIRQSWEDWLKSVAEYKTFEKLWDKSFREQLWLHRKDIQRQTSEYPFRNGVLLSSKDLYEQLDNFSHAEVQSLNKDAERIEFSVLRYLTRMAYKTSPFSTFTYLGLTQMDSGTCEPLSSSQEIPDCRIRLNNKLLKRIKKLMERHPGLQELLFVNTNSSITEGNGQFSFLMNCINIEVFQEIQATNVNHYIRELLESSKENISLASFIELLSHRIDADPSELKHYLLKLTDSGFLELSLECSEIDPNWDTHLLLFLEQHTPNNEAAEQLYKMVSSLQQAKNTFGTAGTAEREILLKNTSGLFDRIISDLEHQAGIIKLPKDELQNMLDDILQRYKNGQGFEKLPYLPVDYRQEGFIYEDTFTDKVHQIEENTVHEMGQLLSELCNRLTAFDIRGKEKSNLKNFFISRYGKDKSVSLVTFYHDYYRYKNEMESKEDQKEIYSGASWSDTFWKDLQQNEQPFGEIKIQKENLNQLPFSKGSSVAGSAFLQFFDEHSETGTKAVVNGLMQGMGKMSGRFLHLFHPEISATHREYNKRLFPDQLLIELNDDSSFNANIHPPLLDFEVKMPASNTQMKKNQQIPLDRIIVGYHSDHDSLCLTDTVQNKEIYAFDLCLETITNRSNLYQLMSLFNPCIYVSYFPLIQVIDDQYSKQFTHEEIRIFPRIVFEDQLILRRKGWLVPLNSVPVQHQEESHAMYFLRFHQWLLENSLPSSVFLYLQSAFIPEDPSSDKTSGTRDDYKPQFIGFEQPLLFNLFNKLLSRAGSYIYLEEVLPSVNGSRERVSEHLIQWYNF</sequence>
<dbReference type="AlphaFoldDB" id="A0A0J7L6T6"/>
<protein>
    <recommendedName>
        <fullName evidence="1">Lantibiotic dehydratase N-terminal domain-containing protein</fullName>
    </recommendedName>
</protein>
<name>A0A0J7L6T6_9FLAO</name>
<organism evidence="2 3">
    <name type="scientific">Chryseobacterium angstadtii</name>
    <dbReference type="NCBI Taxonomy" id="558151"/>
    <lineage>
        <taxon>Bacteria</taxon>
        <taxon>Pseudomonadati</taxon>
        <taxon>Bacteroidota</taxon>
        <taxon>Flavobacteriia</taxon>
        <taxon>Flavobacteriales</taxon>
        <taxon>Weeksellaceae</taxon>
        <taxon>Chryseobacterium group</taxon>
        <taxon>Chryseobacterium</taxon>
    </lineage>
</organism>
<evidence type="ECO:0000259" key="1">
    <source>
        <dbReference type="Pfam" id="PF04738"/>
    </source>
</evidence>
<dbReference type="OrthoDB" id="1207270at2"/>
<gene>
    <name evidence="2" type="ORF">ACM46_11080</name>
</gene>
<keyword evidence="3" id="KW-1185">Reference proteome</keyword>
<dbReference type="RefSeq" id="WP_048506704.1">
    <property type="nucleotide sequence ID" value="NZ_LFND01000003.1"/>
</dbReference>
<proteinExistence type="predicted"/>
<comment type="caution">
    <text evidence="2">The sequence shown here is derived from an EMBL/GenBank/DDBJ whole genome shotgun (WGS) entry which is preliminary data.</text>
</comment>
<dbReference type="InterPro" id="IPR006827">
    <property type="entry name" value="Lant_deHydtase_N"/>
</dbReference>
<dbReference type="EMBL" id="LFND01000003">
    <property type="protein sequence ID" value="KMQ64770.1"/>
    <property type="molecule type" value="Genomic_DNA"/>
</dbReference>
<dbReference type="Proteomes" id="UP000036261">
    <property type="component" value="Unassembled WGS sequence"/>
</dbReference>
<accession>A0A0J7L6T6</accession>
<feature type="domain" description="Lantibiotic dehydratase N-terminal" evidence="1">
    <location>
        <begin position="144"/>
        <end position="810"/>
    </location>
</feature>
<dbReference type="STRING" id="558151.ACM46_11080"/>
<dbReference type="Pfam" id="PF04738">
    <property type="entry name" value="Lant_dehydr_N"/>
    <property type="match status" value="1"/>
</dbReference>
<evidence type="ECO:0000313" key="3">
    <source>
        <dbReference type="Proteomes" id="UP000036261"/>
    </source>
</evidence>
<reference evidence="2 3" key="1">
    <citation type="journal article" date="2013" name="Int. J. Syst. Evol. Microbiol.">
        <title>Chryseobacterium angstadtii sp. nov., isolated from a newt tank.</title>
        <authorList>
            <person name="Kirk K.E."/>
            <person name="Hoffman J.A."/>
            <person name="Smith K.A."/>
            <person name="Strahan B.L."/>
            <person name="Failor K.C."/>
            <person name="Krebs J.E."/>
            <person name="Gale A.N."/>
            <person name="Do T.D."/>
            <person name="Sontag T.C."/>
            <person name="Batties A.M."/>
            <person name="Mistiszyn K."/>
            <person name="Newman J.D."/>
        </authorList>
    </citation>
    <scope>NUCLEOTIDE SEQUENCE [LARGE SCALE GENOMIC DNA]</scope>
    <source>
        <strain evidence="2 3">KM</strain>
    </source>
</reference>
<evidence type="ECO:0000313" key="2">
    <source>
        <dbReference type="EMBL" id="KMQ64770.1"/>
    </source>
</evidence>
<dbReference type="PATRIC" id="fig|558151.6.peg.2342"/>